<dbReference type="Gramene" id="TraesCS2A02G339700.1">
    <property type="protein sequence ID" value="TraesCS2A02G339700.1.cds1"/>
    <property type="gene ID" value="TraesCS2A02G339700"/>
</dbReference>
<accession>A0A3B6B223</accession>
<name>A0A3B6B223_WHEAT</name>
<dbReference type="Proteomes" id="UP000019116">
    <property type="component" value="Chromosome 2A"/>
</dbReference>
<dbReference type="Gramene" id="TraesLAC2A03G00729500.1">
    <property type="protein sequence ID" value="TraesLAC2A03G00729500.1.CDS1"/>
    <property type="gene ID" value="TraesLAC2A03G00729500"/>
</dbReference>
<evidence type="ECO:0000313" key="1">
    <source>
        <dbReference type="EnsemblPlants" id="TraesCS2A02G339700.1.cds1"/>
    </source>
</evidence>
<dbReference type="Gramene" id="TraesMAC2A03G00724570.1">
    <property type="protein sequence ID" value="TraesMAC2A03G00724570.1.CDS1"/>
    <property type="gene ID" value="TraesMAC2A03G00724570"/>
</dbReference>
<dbReference type="Gramene" id="TraesCS2A03G0793500.1">
    <property type="protein sequence ID" value="TraesCS2A03G0793500.1.CDS1"/>
    <property type="gene ID" value="TraesCS2A03G0793500"/>
</dbReference>
<protein>
    <submittedName>
        <fullName evidence="1">Uncharacterized protein</fullName>
    </submittedName>
</protein>
<dbReference type="Gramene" id="TraesRN2A0100772300.1">
    <property type="protein sequence ID" value="TraesRN2A0100772300.1"/>
    <property type="gene ID" value="TraesRN2A0100772300"/>
</dbReference>
<evidence type="ECO:0000313" key="2">
    <source>
        <dbReference type="Proteomes" id="UP000019116"/>
    </source>
</evidence>
<organism evidence="1">
    <name type="scientific">Triticum aestivum</name>
    <name type="common">Wheat</name>
    <dbReference type="NCBI Taxonomy" id="4565"/>
    <lineage>
        <taxon>Eukaryota</taxon>
        <taxon>Viridiplantae</taxon>
        <taxon>Streptophyta</taxon>
        <taxon>Embryophyta</taxon>
        <taxon>Tracheophyta</taxon>
        <taxon>Spermatophyta</taxon>
        <taxon>Magnoliopsida</taxon>
        <taxon>Liliopsida</taxon>
        <taxon>Poales</taxon>
        <taxon>Poaceae</taxon>
        <taxon>BOP clade</taxon>
        <taxon>Pooideae</taxon>
        <taxon>Triticodae</taxon>
        <taxon>Triticeae</taxon>
        <taxon>Triticinae</taxon>
        <taxon>Triticum</taxon>
    </lineage>
</organism>
<dbReference type="AlphaFoldDB" id="A0A3B6B223"/>
<dbReference type="Gramene" id="TraesSTA2A03G00724180.1">
    <property type="protein sequence ID" value="TraesSTA2A03G00724180.1.CDS1"/>
    <property type="gene ID" value="TraesSTA2A03G00724180"/>
</dbReference>
<reference evidence="1" key="2">
    <citation type="submission" date="2018-10" db="UniProtKB">
        <authorList>
            <consortium name="EnsemblPlants"/>
        </authorList>
    </citation>
    <scope>IDENTIFICATION</scope>
</reference>
<dbReference type="EnsemblPlants" id="TraesCS2A02G339700.1">
    <property type="protein sequence ID" value="TraesCS2A02G339700.1.cds1"/>
    <property type="gene ID" value="TraesCS2A02G339700"/>
</dbReference>
<dbReference type="Gramene" id="TraesJUL2A03G00730550.1">
    <property type="protein sequence ID" value="TraesJUL2A03G00730550.1.CDS1"/>
    <property type="gene ID" value="TraesJUL2A03G00730550"/>
</dbReference>
<proteinExistence type="predicted"/>
<keyword evidence="2" id="KW-1185">Reference proteome</keyword>
<dbReference type="Gramene" id="TraesARI2A03G00733370.1">
    <property type="protein sequence ID" value="TraesARI2A03G00733370.1.CDS1"/>
    <property type="gene ID" value="TraesARI2A03G00733370"/>
</dbReference>
<dbReference type="Gramene" id="TraesWEE_scaffold_074084_01G000100.1">
    <property type="protein sequence ID" value="TraesWEE_scaffold_074084_01G000100.1"/>
    <property type="gene ID" value="TraesWEE_scaffold_074084_01G000100"/>
</dbReference>
<sequence>MAAMRASGKWLCQMVHDAGLRHGADDRLQTMFATSWWMAAVDANYDSQLDQMIVATTNKFTILKKLGYDIVVLLQPTRSGSSLPATLIGLHGQNLFQALVALRLPADATKNVHLEVALAARRLALREFVDLHIHMYEQIMYIGIYKAIEDATTLAFLNWLEALDAFAEKHLDLATKVASP</sequence>
<reference evidence="1" key="1">
    <citation type="submission" date="2018-08" db="EMBL/GenBank/DDBJ databases">
        <authorList>
            <person name="Rossello M."/>
        </authorList>
    </citation>
    <scope>NUCLEOTIDE SEQUENCE [LARGE SCALE GENOMIC DNA]</scope>
    <source>
        <strain evidence="1">cv. Chinese Spring</strain>
    </source>
</reference>
<dbReference type="Gramene" id="TraesCAD_scaffold_024155_01G000100.1">
    <property type="protein sequence ID" value="TraesCAD_scaffold_024155_01G000100.1"/>
    <property type="gene ID" value="TraesCAD_scaffold_024155_01G000100"/>
</dbReference>
<dbReference type="Gramene" id="TraesNOR2A03G00735500.1">
    <property type="protein sequence ID" value="TraesNOR2A03G00735500.1.CDS1"/>
    <property type="gene ID" value="TraesNOR2A03G00735500"/>
</dbReference>